<accession>A0A9N8WPI6</accession>
<feature type="coiled-coil region" evidence="1">
    <location>
        <begin position="164"/>
        <end position="198"/>
    </location>
</feature>
<keyword evidence="1" id="KW-0175">Coiled coil</keyword>
<proteinExistence type="predicted"/>
<evidence type="ECO:0000256" key="2">
    <source>
        <dbReference type="SAM" id="MobiDB-lite"/>
    </source>
</evidence>
<feature type="region of interest" description="Disordered" evidence="2">
    <location>
        <begin position="281"/>
        <end position="397"/>
    </location>
</feature>
<sequence length="605" mass="67241">MNASHVSSTGRRTQTKRKPRITPSAKLDLNGDQQYTTRNQTLSPSHSLATTPIVASNITASPPKISRSRPSSYSDKDKAKSDDGFHSDSDKESNHSNISIRQGKKYPARSSSLNKLEPSARIRAKTSSGSMSENVKIGNATSTVSSRSTTNDRSAEEAKQERKIADLEISIKSLMKINAELDETNKKQVIEIQELKRKLRMSDTFMFEIYDATEEDCVSTPSSELDFAETQKDNDIRFRRICLAIDEMLQTGKAALEHTLKIGGTRVLTEAQMNITDTLFPDKHNDVDSKTIGDTHSEAVSGRRTPTLVPDSVPTRSRSLDITKRKNNSNETRRSRNSMKTFASSDNLILANSTQNKLSKFDHDPPDTSATSTSAESNVQTPLSSNESSISVDSTHEFQSSRDIRIRAIIDELLVIVKHPSNTNSLTPPQTPGRDGLGWLLLNQDVKPTYFTHRANSGIVESSPAIPLLHELQDLLGYKNDAIDDRKETKNHRTNMPPMDVGKIHITPPDEEHLNGDNNRIMKGVNATSRMGNLNQKQKLIRRRSSPSFRASEERMNTVSERIGKGLSLSGSLKIIIDEEDEGEVNKGISWMSSLRFLSPWKAAD</sequence>
<evidence type="ECO:0000313" key="3">
    <source>
        <dbReference type="EMBL" id="CAG8490403.1"/>
    </source>
</evidence>
<dbReference type="AlphaFoldDB" id="A0A9N8WPI6"/>
<feature type="compositionally biased region" description="Low complexity" evidence="2">
    <location>
        <begin position="61"/>
        <end position="73"/>
    </location>
</feature>
<feature type="region of interest" description="Disordered" evidence="2">
    <location>
        <begin position="538"/>
        <end position="557"/>
    </location>
</feature>
<feature type="region of interest" description="Disordered" evidence="2">
    <location>
        <begin position="1"/>
        <end position="161"/>
    </location>
</feature>
<feature type="compositionally biased region" description="Polar residues" evidence="2">
    <location>
        <begin position="31"/>
        <end position="60"/>
    </location>
</feature>
<feature type="compositionally biased region" description="Polar residues" evidence="2">
    <location>
        <begin position="1"/>
        <end position="12"/>
    </location>
</feature>
<feature type="compositionally biased region" description="Polar residues" evidence="2">
    <location>
        <begin position="339"/>
        <end position="358"/>
    </location>
</feature>
<feature type="compositionally biased region" description="Basic and acidic residues" evidence="2">
    <location>
        <begin position="281"/>
        <end position="297"/>
    </location>
</feature>
<dbReference type="EMBL" id="CAJVPJ010000172">
    <property type="protein sequence ID" value="CAG8490403.1"/>
    <property type="molecule type" value="Genomic_DNA"/>
</dbReference>
<name>A0A9N8WPI6_9GLOM</name>
<organism evidence="3 4">
    <name type="scientific">Paraglomus occultum</name>
    <dbReference type="NCBI Taxonomy" id="144539"/>
    <lineage>
        <taxon>Eukaryota</taxon>
        <taxon>Fungi</taxon>
        <taxon>Fungi incertae sedis</taxon>
        <taxon>Mucoromycota</taxon>
        <taxon>Glomeromycotina</taxon>
        <taxon>Glomeromycetes</taxon>
        <taxon>Paraglomerales</taxon>
        <taxon>Paraglomeraceae</taxon>
        <taxon>Paraglomus</taxon>
    </lineage>
</organism>
<dbReference type="OrthoDB" id="2555519at2759"/>
<feature type="compositionally biased region" description="Polar residues" evidence="2">
    <location>
        <begin position="125"/>
        <end position="152"/>
    </location>
</feature>
<dbReference type="Proteomes" id="UP000789572">
    <property type="component" value="Unassembled WGS sequence"/>
</dbReference>
<protein>
    <submittedName>
        <fullName evidence="3">574_t:CDS:1</fullName>
    </submittedName>
</protein>
<evidence type="ECO:0000256" key="1">
    <source>
        <dbReference type="SAM" id="Coils"/>
    </source>
</evidence>
<evidence type="ECO:0000313" key="4">
    <source>
        <dbReference type="Proteomes" id="UP000789572"/>
    </source>
</evidence>
<feature type="compositionally biased region" description="Polar residues" evidence="2">
    <location>
        <begin position="368"/>
        <end position="393"/>
    </location>
</feature>
<reference evidence="3" key="1">
    <citation type="submission" date="2021-06" db="EMBL/GenBank/DDBJ databases">
        <authorList>
            <person name="Kallberg Y."/>
            <person name="Tangrot J."/>
            <person name="Rosling A."/>
        </authorList>
    </citation>
    <scope>NUCLEOTIDE SEQUENCE</scope>
    <source>
        <strain evidence="3">IA702</strain>
    </source>
</reference>
<comment type="caution">
    <text evidence="3">The sequence shown here is derived from an EMBL/GenBank/DDBJ whole genome shotgun (WGS) entry which is preliminary data.</text>
</comment>
<keyword evidence="4" id="KW-1185">Reference proteome</keyword>
<feature type="compositionally biased region" description="Basic and acidic residues" evidence="2">
    <location>
        <begin position="74"/>
        <end position="94"/>
    </location>
</feature>
<gene>
    <name evidence="3" type="ORF">POCULU_LOCUS2038</name>
</gene>